<keyword evidence="4" id="KW-0812">Transmembrane</keyword>
<evidence type="ECO:0000256" key="4">
    <source>
        <dbReference type="SAM" id="Phobius"/>
    </source>
</evidence>
<keyword evidence="4" id="KW-0472">Membrane</keyword>
<reference evidence="6 7" key="1">
    <citation type="submission" date="2022-11" db="EMBL/GenBank/DDBJ databases">
        <title>Minimal conservation of predation-associated metabolite biosynthetic gene clusters underscores biosynthetic potential of Myxococcota including descriptions for ten novel species: Archangium lansinium sp. nov., Myxococcus landrumus sp. nov., Nannocystis bai.</title>
        <authorList>
            <person name="Ahearne A."/>
            <person name="Stevens C."/>
            <person name="Dowd S."/>
        </authorList>
    </citation>
    <scope>NUCLEOTIDE SEQUENCE [LARGE SCALE GENOMIC DNA]</scope>
    <source>
        <strain evidence="6 7">NCWAL01</strain>
    </source>
</reference>
<evidence type="ECO:0000259" key="5">
    <source>
        <dbReference type="SMART" id="SM00563"/>
    </source>
</evidence>
<proteinExistence type="predicted"/>
<evidence type="ECO:0000313" key="6">
    <source>
        <dbReference type="EMBL" id="MDC0710320.1"/>
    </source>
</evidence>
<keyword evidence="7" id="KW-1185">Reference proteome</keyword>
<dbReference type="CDD" id="cd07989">
    <property type="entry name" value="LPLAT_AGPAT-like"/>
    <property type="match status" value="1"/>
</dbReference>
<dbReference type="PANTHER" id="PTHR10434">
    <property type="entry name" value="1-ACYL-SN-GLYCEROL-3-PHOSPHATE ACYLTRANSFERASE"/>
    <property type="match status" value="1"/>
</dbReference>
<dbReference type="Pfam" id="PF01553">
    <property type="entry name" value="Acyltransferase"/>
    <property type="match status" value="1"/>
</dbReference>
<evidence type="ECO:0000256" key="1">
    <source>
        <dbReference type="ARBA" id="ARBA00005189"/>
    </source>
</evidence>
<dbReference type="InterPro" id="IPR002123">
    <property type="entry name" value="Plipid/glycerol_acylTrfase"/>
</dbReference>
<dbReference type="SMART" id="SM00563">
    <property type="entry name" value="PlsC"/>
    <property type="match status" value="1"/>
</dbReference>
<protein>
    <submittedName>
        <fullName evidence="6">Lysophospholipid acyltransferase family protein</fullName>
    </submittedName>
</protein>
<dbReference type="EMBL" id="JAQNDM010000002">
    <property type="protein sequence ID" value="MDC0710320.1"/>
    <property type="molecule type" value="Genomic_DNA"/>
</dbReference>
<feature type="domain" description="Phospholipid/glycerol acyltransferase" evidence="5">
    <location>
        <begin position="108"/>
        <end position="221"/>
    </location>
</feature>
<name>A0ABT5D9G4_9BACT</name>
<gene>
    <name evidence="6" type="ORF">POL68_17725</name>
</gene>
<keyword evidence="3 6" id="KW-0012">Acyltransferase</keyword>
<evidence type="ECO:0000256" key="2">
    <source>
        <dbReference type="ARBA" id="ARBA00022679"/>
    </source>
</evidence>
<sequence>MPWHERVPHRPWQRAAPAFSLPGRQACGTLRRTIRLLFSIAFWSFFALSSLVFYLGAVVLWALTLPFDRNGRILHLYSCFWAQLYIYANPLWSSRVEGREHLPWRGAAVLVSNHESLGDILVLFGLYRPFKWVSKAANFRLPFIGWNMTLNRYVPLVRGDRESVGRMMVECEKWLLRGVPILMFPEGTRSPDGNIKAFKEGAFHLAVKLQCPVIPMVLTGTARTLPKHGLKLQTTARCHVRVLPPVNPAEHGNSVPALLEHVRNLMIAEKARLDAEHAAARG</sequence>
<evidence type="ECO:0000256" key="3">
    <source>
        <dbReference type="ARBA" id="ARBA00023315"/>
    </source>
</evidence>
<feature type="transmembrane region" description="Helical" evidence="4">
    <location>
        <begin position="40"/>
        <end position="62"/>
    </location>
</feature>
<accession>A0ABT5D9G4</accession>
<organism evidence="6 7">
    <name type="scientific">Stigmatella ashevillensis</name>
    <dbReference type="NCBI Taxonomy" id="2995309"/>
    <lineage>
        <taxon>Bacteria</taxon>
        <taxon>Pseudomonadati</taxon>
        <taxon>Myxococcota</taxon>
        <taxon>Myxococcia</taxon>
        <taxon>Myxococcales</taxon>
        <taxon>Cystobacterineae</taxon>
        <taxon>Archangiaceae</taxon>
        <taxon>Stigmatella</taxon>
    </lineage>
</organism>
<keyword evidence="2" id="KW-0808">Transferase</keyword>
<dbReference type="SUPFAM" id="SSF69593">
    <property type="entry name" value="Glycerol-3-phosphate (1)-acyltransferase"/>
    <property type="match status" value="1"/>
</dbReference>
<evidence type="ECO:0000313" key="7">
    <source>
        <dbReference type="Proteomes" id="UP001221838"/>
    </source>
</evidence>
<dbReference type="GO" id="GO:0016746">
    <property type="term" value="F:acyltransferase activity"/>
    <property type="evidence" value="ECO:0007669"/>
    <property type="project" value="UniProtKB-KW"/>
</dbReference>
<dbReference type="PANTHER" id="PTHR10434:SF66">
    <property type="entry name" value="PHOSPHOLIPID_GLYCEROL ACYLTRANSFERASE DOMAIN-CONTAINING PROTEIN"/>
    <property type="match status" value="1"/>
</dbReference>
<comment type="pathway">
    <text evidence="1">Lipid metabolism.</text>
</comment>
<dbReference type="RefSeq" id="WP_272139668.1">
    <property type="nucleotide sequence ID" value="NZ_JAQNDM010000002.1"/>
</dbReference>
<dbReference type="Proteomes" id="UP001221838">
    <property type="component" value="Unassembled WGS sequence"/>
</dbReference>
<comment type="caution">
    <text evidence="6">The sequence shown here is derived from an EMBL/GenBank/DDBJ whole genome shotgun (WGS) entry which is preliminary data.</text>
</comment>
<keyword evidence="4" id="KW-1133">Transmembrane helix</keyword>